<accession>A0ABQ9TB07</accession>
<dbReference type="EMBL" id="JASSZA010000052">
    <property type="protein sequence ID" value="KAK2081855.1"/>
    <property type="molecule type" value="Genomic_DNA"/>
</dbReference>
<gene>
    <name evidence="1" type="ORF">P7K49_039864</name>
</gene>
<protein>
    <submittedName>
        <fullName evidence="1">Uncharacterized protein</fullName>
    </submittedName>
</protein>
<proteinExistence type="predicted"/>
<organism evidence="1 2">
    <name type="scientific">Saguinus oedipus</name>
    <name type="common">Cotton-top tamarin</name>
    <name type="synonym">Oedipomidas oedipus</name>
    <dbReference type="NCBI Taxonomy" id="9490"/>
    <lineage>
        <taxon>Eukaryota</taxon>
        <taxon>Metazoa</taxon>
        <taxon>Chordata</taxon>
        <taxon>Craniata</taxon>
        <taxon>Vertebrata</taxon>
        <taxon>Euteleostomi</taxon>
        <taxon>Mammalia</taxon>
        <taxon>Eutheria</taxon>
        <taxon>Euarchontoglires</taxon>
        <taxon>Primates</taxon>
        <taxon>Haplorrhini</taxon>
        <taxon>Platyrrhini</taxon>
        <taxon>Cebidae</taxon>
        <taxon>Callitrichinae</taxon>
        <taxon>Saguinus</taxon>
    </lineage>
</organism>
<evidence type="ECO:0000313" key="1">
    <source>
        <dbReference type="EMBL" id="KAK2081855.1"/>
    </source>
</evidence>
<keyword evidence="2" id="KW-1185">Reference proteome</keyword>
<evidence type="ECO:0000313" key="2">
    <source>
        <dbReference type="Proteomes" id="UP001266305"/>
    </source>
</evidence>
<name>A0ABQ9TB07_SAGOE</name>
<dbReference type="Proteomes" id="UP001266305">
    <property type="component" value="Unassembled WGS sequence"/>
</dbReference>
<feature type="non-terminal residue" evidence="1">
    <location>
        <position position="175"/>
    </location>
</feature>
<reference evidence="1 2" key="1">
    <citation type="submission" date="2023-05" db="EMBL/GenBank/DDBJ databases">
        <title>B98-5 Cell Line De Novo Hybrid Assembly: An Optical Mapping Approach.</title>
        <authorList>
            <person name="Kananen K."/>
            <person name="Auerbach J.A."/>
            <person name="Kautto E."/>
            <person name="Blachly J.S."/>
        </authorList>
    </citation>
    <scope>NUCLEOTIDE SEQUENCE [LARGE SCALE GENOMIC DNA]</scope>
    <source>
        <strain evidence="1">B95-8</strain>
        <tissue evidence="1">Cell line</tissue>
    </source>
</reference>
<comment type="caution">
    <text evidence="1">The sequence shown here is derived from an EMBL/GenBank/DDBJ whole genome shotgun (WGS) entry which is preliminary data.</text>
</comment>
<sequence length="175" mass="19341">MAEVGDANSFHQPFIHQLFHSLPCVQNVGVTGNHIARLIQWEIYLPRLKTSWLVNKVEVQVVQLEVAEHLQAGSFHQALLMVAAPQLAADEELLMLHHLLPELLLNGYPHLIVIVVHMGTVDVVVPNVNGHFHSLSHLAWRGLPGAHPEDGHLGTIVEHKVAGHCCCAPQIPTRN</sequence>